<proteinExistence type="predicted"/>
<keyword evidence="1" id="KW-0812">Transmembrane</keyword>
<comment type="caution">
    <text evidence="2">The sequence shown here is derived from an EMBL/GenBank/DDBJ whole genome shotgun (WGS) entry which is preliminary data.</text>
</comment>
<organism evidence="2 3">
    <name type="scientific">Falsibacillus pallidus</name>
    <dbReference type="NCBI Taxonomy" id="493781"/>
    <lineage>
        <taxon>Bacteria</taxon>
        <taxon>Bacillati</taxon>
        <taxon>Bacillota</taxon>
        <taxon>Bacilli</taxon>
        <taxon>Bacillales</taxon>
        <taxon>Bacillaceae</taxon>
        <taxon>Falsibacillus</taxon>
    </lineage>
</organism>
<dbReference type="Proteomes" id="UP000255326">
    <property type="component" value="Unassembled WGS sequence"/>
</dbReference>
<dbReference type="AlphaFoldDB" id="A0A370GKJ0"/>
<feature type="transmembrane region" description="Helical" evidence="1">
    <location>
        <begin position="6"/>
        <end position="27"/>
    </location>
</feature>
<sequence length="239" mass="27594">MLKGRVYMYIAAIIIGIIILLFLLLWFTSLSIYLNLYHGQDNDHFQIQFKIWFGLIRYKVDIPMVQIDKDQPDIVLKQEVKKGKKEKVKKASKKRIRPSDILNSFQDTAELIRHVYGTHVIVNKFLAKIKVRNLQWHTLIGLKDAAATGMLAGAAWTLKSTIITFISTHCRLMDPPVIEVIPSFNRPISQISFKCMFRFRIGHAIFAGLKLIKYWNGGKPQFKTKPLSILSEEKNKHSL</sequence>
<keyword evidence="3" id="KW-1185">Reference proteome</keyword>
<evidence type="ECO:0000313" key="3">
    <source>
        <dbReference type="Proteomes" id="UP000255326"/>
    </source>
</evidence>
<keyword evidence="1" id="KW-1133">Transmembrane helix</keyword>
<gene>
    <name evidence="2" type="ORF">DFR59_103349</name>
</gene>
<dbReference type="EMBL" id="QQAY01000003">
    <property type="protein sequence ID" value="RDI44278.1"/>
    <property type="molecule type" value="Genomic_DNA"/>
</dbReference>
<accession>A0A370GKJ0</accession>
<evidence type="ECO:0000313" key="2">
    <source>
        <dbReference type="EMBL" id="RDI44278.1"/>
    </source>
</evidence>
<protein>
    <submittedName>
        <fullName evidence="2">DUF2953 family protein</fullName>
    </submittedName>
</protein>
<reference evidence="2 3" key="1">
    <citation type="submission" date="2018-07" db="EMBL/GenBank/DDBJ databases">
        <title>Genomic Encyclopedia of Type Strains, Phase IV (KMG-IV): sequencing the most valuable type-strain genomes for metagenomic binning, comparative biology and taxonomic classification.</title>
        <authorList>
            <person name="Goeker M."/>
        </authorList>
    </citation>
    <scope>NUCLEOTIDE SEQUENCE [LARGE SCALE GENOMIC DNA]</scope>
    <source>
        <strain evidence="2 3">DSM 25281</strain>
    </source>
</reference>
<dbReference type="OrthoDB" id="1683589at2"/>
<evidence type="ECO:0000256" key="1">
    <source>
        <dbReference type="SAM" id="Phobius"/>
    </source>
</evidence>
<dbReference type="InterPro" id="IPR021338">
    <property type="entry name" value="DUF2953"/>
</dbReference>
<name>A0A370GKJ0_9BACI</name>
<dbReference type="Pfam" id="PF11167">
    <property type="entry name" value="DUF2953"/>
    <property type="match status" value="1"/>
</dbReference>
<keyword evidence="1" id="KW-0472">Membrane</keyword>
<dbReference type="RefSeq" id="WP_114745148.1">
    <property type="nucleotide sequence ID" value="NZ_QQAY01000003.1"/>
</dbReference>